<evidence type="ECO:0000313" key="1">
    <source>
        <dbReference type="EMBL" id="CUH75798.1"/>
    </source>
</evidence>
<dbReference type="OrthoDB" id="7345950at2"/>
<dbReference type="AlphaFoldDB" id="A0A0P1GHQ6"/>
<dbReference type="Proteomes" id="UP000054935">
    <property type="component" value="Unassembled WGS sequence"/>
</dbReference>
<accession>A0A0P1GHQ6</accession>
<keyword evidence="2" id="KW-1185">Reference proteome</keyword>
<protein>
    <submittedName>
        <fullName evidence="1">Uncharacterized protein</fullName>
    </submittedName>
</protein>
<dbReference type="RefSeq" id="WP_058246148.1">
    <property type="nucleotide sequence ID" value="NZ_CYSE01000001.1"/>
</dbReference>
<sequence length="174" mass="18817">MSSTYYKLDSEDRIIAVGGVWDDFARRNGGADVTSDKVKGALIWNAMHGNALHGYLNALFFAVRTWQRPISLPVRCDAPGMPRFDQMTITPGPDGTLTVTHTPLEARQEGLQPSPCSDPRRNSVCCAVCGCQVGSSHLHDGDDAVCRGCKTMAVHAIDAIRAPFEVPEAFLNAS</sequence>
<organism evidence="1 2">
    <name type="scientific">Tropicibacter naphthalenivorans</name>
    <dbReference type="NCBI Taxonomy" id="441103"/>
    <lineage>
        <taxon>Bacteria</taxon>
        <taxon>Pseudomonadati</taxon>
        <taxon>Pseudomonadota</taxon>
        <taxon>Alphaproteobacteria</taxon>
        <taxon>Rhodobacterales</taxon>
        <taxon>Roseobacteraceae</taxon>
        <taxon>Tropicibacter</taxon>
    </lineage>
</organism>
<evidence type="ECO:0000313" key="2">
    <source>
        <dbReference type="Proteomes" id="UP000054935"/>
    </source>
</evidence>
<dbReference type="STRING" id="441103.TRN7648_00626"/>
<reference evidence="1 2" key="1">
    <citation type="submission" date="2015-09" db="EMBL/GenBank/DDBJ databases">
        <authorList>
            <consortium name="Swine Surveillance"/>
        </authorList>
    </citation>
    <scope>NUCLEOTIDE SEQUENCE [LARGE SCALE GENOMIC DNA]</scope>
    <source>
        <strain evidence="1 2">CECT 7648</strain>
    </source>
</reference>
<dbReference type="EMBL" id="CYSE01000001">
    <property type="protein sequence ID" value="CUH75798.1"/>
    <property type="molecule type" value="Genomic_DNA"/>
</dbReference>
<gene>
    <name evidence="1" type="ORF">TRN7648_00626</name>
</gene>
<name>A0A0P1GHQ6_9RHOB</name>
<proteinExistence type="predicted"/>